<dbReference type="EMBL" id="LGKO01000003">
    <property type="protein sequence ID" value="KPL83398.1"/>
    <property type="molecule type" value="Genomic_DNA"/>
</dbReference>
<dbReference type="OrthoDB" id="9795928at2"/>
<evidence type="ECO:0000313" key="2">
    <source>
        <dbReference type="EMBL" id="KPL83398.1"/>
    </source>
</evidence>
<accession>A0A0P6Y2Q4</accession>
<evidence type="ECO:0008006" key="4">
    <source>
        <dbReference type="Google" id="ProtNLM"/>
    </source>
</evidence>
<reference evidence="2 3" key="1">
    <citation type="submission" date="2015-07" db="EMBL/GenBank/DDBJ databases">
        <title>Whole genome sequence of Thermanaerothrix daxensis DSM 23592.</title>
        <authorList>
            <person name="Hemp J."/>
            <person name="Ward L.M."/>
            <person name="Pace L.A."/>
            <person name="Fischer W.W."/>
        </authorList>
    </citation>
    <scope>NUCLEOTIDE SEQUENCE [LARGE SCALE GENOMIC DNA]</scope>
    <source>
        <strain evidence="2 3">GNS-1</strain>
    </source>
</reference>
<dbReference type="AlphaFoldDB" id="A0A0P6Y2Q4"/>
<evidence type="ECO:0000313" key="3">
    <source>
        <dbReference type="Proteomes" id="UP000050544"/>
    </source>
</evidence>
<feature type="chain" id="PRO_5006133325" description="Carboxypeptidase regulatory-like domain-containing protein" evidence="1">
    <location>
        <begin position="23"/>
        <end position="188"/>
    </location>
</feature>
<protein>
    <recommendedName>
        <fullName evidence="4">Carboxypeptidase regulatory-like domain-containing protein</fullName>
    </recommendedName>
</protein>
<organism evidence="2 3">
    <name type="scientific">Thermanaerothrix daxensis</name>
    <dbReference type="NCBI Taxonomy" id="869279"/>
    <lineage>
        <taxon>Bacteria</taxon>
        <taxon>Bacillati</taxon>
        <taxon>Chloroflexota</taxon>
        <taxon>Anaerolineae</taxon>
        <taxon>Anaerolineales</taxon>
        <taxon>Anaerolineaceae</taxon>
        <taxon>Thermanaerothrix</taxon>
    </lineage>
</organism>
<keyword evidence="1" id="KW-0732">Signal</keyword>
<keyword evidence="3" id="KW-1185">Reference proteome</keyword>
<dbReference type="Proteomes" id="UP000050544">
    <property type="component" value="Unassembled WGS sequence"/>
</dbReference>
<evidence type="ECO:0000256" key="1">
    <source>
        <dbReference type="SAM" id="SignalP"/>
    </source>
</evidence>
<feature type="signal peptide" evidence="1">
    <location>
        <begin position="1"/>
        <end position="22"/>
    </location>
</feature>
<dbReference type="SUPFAM" id="SSF49452">
    <property type="entry name" value="Starch-binding domain-like"/>
    <property type="match status" value="1"/>
</dbReference>
<comment type="caution">
    <text evidence="2">The sequence shown here is derived from an EMBL/GenBank/DDBJ whole genome shotgun (WGS) entry which is preliminary data.</text>
</comment>
<dbReference type="RefSeq" id="WP_054521379.1">
    <property type="nucleotide sequence ID" value="NZ_LGKO01000003.1"/>
</dbReference>
<dbReference type="InterPro" id="IPR013784">
    <property type="entry name" value="Carb-bd-like_fold"/>
</dbReference>
<dbReference type="GO" id="GO:0030246">
    <property type="term" value="F:carbohydrate binding"/>
    <property type="evidence" value="ECO:0007669"/>
    <property type="project" value="InterPro"/>
</dbReference>
<gene>
    <name evidence="2" type="ORF">SE15_06885</name>
</gene>
<name>A0A0P6Y2Q4_9CHLR</name>
<proteinExistence type="predicted"/>
<sequence length="188" mass="20102">MKKEFRVLLALLILLFFNSCNSVSSPVTTSVPTEVLGDYPVPEKLGNLTTYPVPGNASITTETVSPALSGTAPDPLPGKGSISGVLVSFTSHMVLKDTLFYLKPITGGDFPRIFVGPEPEKGDIVSRSDEEGRFSINNLPPGNYILVVEAYYDWLVALQSPEVNSPPLIINVQEGKKQSLGVVNVGGP</sequence>